<evidence type="ECO:0000313" key="6">
    <source>
        <dbReference type="EMBL" id="KAF4693689.1"/>
    </source>
</evidence>
<evidence type="ECO:0000313" key="7">
    <source>
        <dbReference type="Proteomes" id="UP000541610"/>
    </source>
</evidence>
<evidence type="ECO:0000256" key="2">
    <source>
        <dbReference type="ARBA" id="ARBA00022692"/>
    </source>
</evidence>
<gene>
    <name evidence="6" type="ORF">FOZ60_010362</name>
</gene>
<feature type="transmembrane region" description="Helical" evidence="5">
    <location>
        <begin position="382"/>
        <end position="404"/>
    </location>
</feature>
<name>A0A7J6PC10_PEROL</name>
<comment type="subcellular location">
    <subcellularLocation>
        <location evidence="1">Membrane</location>
        <topology evidence="1">Multi-pass membrane protein</topology>
    </subcellularLocation>
</comment>
<dbReference type="AlphaFoldDB" id="A0A7J6PC10"/>
<dbReference type="PANTHER" id="PTHR28128">
    <property type="entry name" value="GOLGI APPARATUS MEMBRANE PROTEIN TVP15"/>
    <property type="match status" value="1"/>
</dbReference>
<feature type="transmembrane region" description="Helical" evidence="5">
    <location>
        <begin position="476"/>
        <end position="499"/>
    </location>
</feature>
<dbReference type="InterPro" id="IPR013714">
    <property type="entry name" value="Golgi_TVP15"/>
</dbReference>
<keyword evidence="2 5" id="KW-0812">Transmembrane</keyword>
<dbReference type="EMBL" id="JABANP010000042">
    <property type="protein sequence ID" value="KAF4693689.1"/>
    <property type="molecule type" value="Genomic_DNA"/>
</dbReference>
<accession>A0A7J6PC10</accession>
<organism evidence="6 7">
    <name type="scientific">Perkinsus olseni</name>
    <name type="common">Perkinsus atlanticus</name>
    <dbReference type="NCBI Taxonomy" id="32597"/>
    <lineage>
        <taxon>Eukaryota</taxon>
        <taxon>Sar</taxon>
        <taxon>Alveolata</taxon>
        <taxon>Perkinsozoa</taxon>
        <taxon>Perkinsea</taxon>
        <taxon>Perkinsida</taxon>
        <taxon>Perkinsidae</taxon>
        <taxon>Perkinsus</taxon>
    </lineage>
</organism>
<comment type="caution">
    <text evidence="6">The sequence shown here is derived from an EMBL/GenBank/DDBJ whole genome shotgun (WGS) entry which is preliminary data.</text>
</comment>
<feature type="transmembrane region" description="Helical" evidence="5">
    <location>
        <begin position="96"/>
        <end position="117"/>
    </location>
</feature>
<sequence length="581" mass="65322">MYVEPFRSPSGESLETILEGARRRASSFGNDLLVQPPLKPAVPRDGLLSLSEPGNEKFTVLRKPSTLRPAVAVGDADVGPNTIAALRGVNSSVAQVHYGLNVILLLSIIGYLCVIWLHDRSMRNQIIPHVREFEDVTASVTSLKARDAQLQLEIERDRQEEVRIRAALDAYQKEYEGALQPLQQQEAALRAQLKAMKRYHTERPKLGVLGSCNDFLPSVTLDTRIQGPVQRFITTIVLLVGLLCCKHLGDGHLLELERLLHTRIMAKHDMRMIEHQQRTRLTRTQNIARGHRDRVVNLMHRLDIAPRQYNERKERKQAQIDQLQAQIQHLGVEDFPSSMSRPSNPFAQGFRRVDLEGGAQHVVSTVAAWKAQASQMSMTMDIIFFSAACCVVAASVISTIEVFLTEIAPFDLVDCIYLLLFGTKMMFLDAPVRFKGIVEAQAFIVKYFAFLTRFTGRGIWYIFLGTMTFATLWDNQIWYLGAVLLGFYVFLIGVFATVMGAMKSRKLDRNANSEQMFNSYARSSPQEGMTAEEFDLLSQVAGISFRPDELTFVLNALCNEGRLGISQRDFCGWVAGPAILL</sequence>
<feature type="transmembrane region" description="Helical" evidence="5">
    <location>
        <begin position="444"/>
        <end position="464"/>
    </location>
</feature>
<feature type="transmembrane region" description="Helical" evidence="5">
    <location>
        <begin position="416"/>
        <end position="432"/>
    </location>
</feature>
<protein>
    <submittedName>
        <fullName evidence="6">Uncharacterized protein</fullName>
    </submittedName>
</protein>
<reference evidence="6 7" key="1">
    <citation type="submission" date="2020-04" db="EMBL/GenBank/DDBJ databases">
        <title>Perkinsus olseni comparative genomics.</title>
        <authorList>
            <person name="Bogema D.R."/>
        </authorList>
    </citation>
    <scope>NUCLEOTIDE SEQUENCE [LARGE SCALE GENOMIC DNA]</scope>
    <source>
        <strain evidence="6">00978-12</strain>
    </source>
</reference>
<dbReference type="Pfam" id="PF08507">
    <property type="entry name" value="COPI_assoc"/>
    <property type="match status" value="1"/>
</dbReference>
<evidence type="ECO:0000256" key="4">
    <source>
        <dbReference type="ARBA" id="ARBA00023136"/>
    </source>
</evidence>
<dbReference type="GO" id="GO:0016020">
    <property type="term" value="C:membrane"/>
    <property type="evidence" value="ECO:0007669"/>
    <property type="project" value="UniProtKB-SubCell"/>
</dbReference>
<dbReference type="Proteomes" id="UP000541610">
    <property type="component" value="Unassembled WGS sequence"/>
</dbReference>
<dbReference type="PANTHER" id="PTHR28128:SF1">
    <property type="entry name" value="GOLGI APPARATUS MEMBRANE PROTEIN TVP15"/>
    <property type="match status" value="1"/>
</dbReference>
<evidence type="ECO:0000256" key="1">
    <source>
        <dbReference type="ARBA" id="ARBA00004141"/>
    </source>
</evidence>
<dbReference type="OrthoDB" id="423534at2759"/>
<keyword evidence="3 5" id="KW-1133">Transmembrane helix</keyword>
<keyword evidence="4 5" id="KW-0472">Membrane</keyword>
<evidence type="ECO:0000256" key="3">
    <source>
        <dbReference type="ARBA" id="ARBA00022989"/>
    </source>
</evidence>
<evidence type="ECO:0000256" key="5">
    <source>
        <dbReference type="SAM" id="Phobius"/>
    </source>
</evidence>
<proteinExistence type="predicted"/>